<evidence type="ECO:0000313" key="1">
    <source>
        <dbReference type="EMBL" id="AYF31475.1"/>
    </source>
</evidence>
<accession>A0A386WSR4</accession>
<organism evidence="1 2">
    <name type="scientific">Micromonospora tulbaghiae</name>
    <dbReference type="NCBI Taxonomy" id="479978"/>
    <lineage>
        <taxon>Bacteria</taxon>
        <taxon>Bacillati</taxon>
        <taxon>Actinomycetota</taxon>
        <taxon>Actinomycetes</taxon>
        <taxon>Micromonosporales</taxon>
        <taxon>Micromonosporaceae</taxon>
        <taxon>Micromonospora</taxon>
    </lineage>
</organism>
<protein>
    <submittedName>
        <fullName evidence="1">Uncharacterized protein</fullName>
    </submittedName>
</protein>
<dbReference type="AlphaFoldDB" id="A0A386WSR4"/>
<evidence type="ECO:0000313" key="2">
    <source>
        <dbReference type="Proteomes" id="UP000267804"/>
    </source>
</evidence>
<proteinExistence type="predicted"/>
<name>A0A386WSR4_9ACTN</name>
<dbReference type="KEGG" id="mtua:CSH63_29320"/>
<dbReference type="RefSeq" id="WP_120573008.1">
    <property type="nucleotide sequence ID" value="NZ_CP024087.1"/>
</dbReference>
<reference evidence="1 2" key="1">
    <citation type="submission" date="2017-10" db="EMBL/GenBank/DDBJ databases">
        <title>Integration of genomic and chemical information greatly accelerates assignment of the full stereostructure of myelolactone, a potent inhibitor of myeloma from a marine-derived Micromonospora.</title>
        <authorList>
            <person name="Kim M.C."/>
            <person name="Machado H."/>
            <person name="Jensen P.R."/>
            <person name="Fenical W."/>
        </authorList>
    </citation>
    <scope>NUCLEOTIDE SEQUENCE [LARGE SCALE GENOMIC DNA]</scope>
    <source>
        <strain evidence="1 2">CNY-010</strain>
    </source>
</reference>
<dbReference type="Proteomes" id="UP000267804">
    <property type="component" value="Chromosome"/>
</dbReference>
<gene>
    <name evidence="1" type="ORF">CSH63_29320</name>
</gene>
<dbReference type="EMBL" id="CP024087">
    <property type="protein sequence ID" value="AYF31475.1"/>
    <property type="molecule type" value="Genomic_DNA"/>
</dbReference>
<sequence>MTPTLAIEALMLHPRYAELAAKLRALAPVDLIDQADTATDRAGTLMAAGAAILGADGVHPANPAAIPGWLRLGVLDTLTTWATGNGRTCAHNPTPDRPQPVLAAAWKPGLVTCLPCVRLFTLPRGSNLERVCDACGHQCTELDGGDGIYPAMVQLGPLVYQYGVCARCVPGEPL</sequence>